<dbReference type="Proteomes" id="UP000317155">
    <property type="component" value="Unassembled WGS sequence"/>
</dbReference>
<dbReference type="InterPro" id="IPR019734">
    <property type="entry name" value="TPR_rpt"/>
</dbReference>
<comment type="caution">
    <text evidence="6">The sequence shown here is derived from an EMBL/GenBank/DDBJ whole genome shotgun (WGS) entry which is preliminary data.</text>
</comment>
<dbReference type="HAMAP" id="MF_02066">
    <property type="entry name" value="CpoB"/>
    <property type="match status" value="1"/>
</dbReference>
<evidence type="ECO:0000256" key="3">
    <source>
        <dbReference type="SAM" id="Coils"/>
    </source>
</evidence>
<dbReference type="NCBIfam" id="TIGR02795">
    <property type="entry name" value="tol_pal_ybgF"/>
    <property type="match status" value="1"/>
</dbReference>
<dbReference type="RefSeq" id="WP_092058060.1">
    <property type="nucleotide sequence ID" value="NZ_FOJJ01000039.1"/>
</dbReference>
<feature type="signal peptide" evidence="4">
    <location>
        <begin position="1"/>
        <end position="21"/>
    </location>
</feature>
<protein>
    <submittedName>
        <fullName evidence="6">Tol-pal system protein YbgF</fullName>
    </submittedName>
</protein>
<dbReference type="InterPro" id="IPR014162">
    <property type="entry name" value="CpoB_C"/>
</dbReference>
<dbReference type="SUPFAM" id="SSF48452">
    <property type="entry name" value="TPR-like"/>
    <property type="match status" value="1"/>
</dbReference>
<dbReference type="AlphaFoldDB" id="A0A550JBG0"/>
<keyword evidence="1 4" id="KW-0732">Signal</keyword>
<evidence type="ECO:0000256" key="2">
    <source>
        <dbReference type="PROSITE-ProRule" id="PRU00339"/>
    </source>
</evidence>
<dbReference type="PROSITE" id="PS51257">
    <property type="entry name" value="PROKAR_LIPOPROTEIN"/>
    <property type="match status" value="1"/>
</dbReference>
<feature type="coiled-coil region" evidence="3">
    <location>
        <begin position="107"/>
        <end position="134"/>
    </location>
</feature>
<dbReference type="InterPro" id="IPR011990">
    <property type="entry name" value="TPR-like_helical_dom_sf"/>
</dbReference>
<dbReference type="PROSITE" id="PS50005">
    <property type="entry name" value="TPR"/>
    <property type="match status" value="1"/>
</dbReference>
<gene>
    <name evidence="6" type="primary">ybgF</name>
    <name evidence="6" type="ORF">FL622_10505</name>
</gene>
<sequence length="267" mass="29678">MTHWIKPLLLLALLTTLSGCATQRQLRTERDLDEMKKRLAKAELSLAAQGKSLTGELEQRLDTLGRTQADLQVALDTLKIDVQSVNGRFEDQARERDELRSDMLLVKDDFGLKLTSLEDRVQKLEENRAALGGAGGIVGGMPNSPEALYEVALEKIQKTGDFAGARESLQLFLKDNPQHPLATNAMYWIGEAHFGEKSYENAILQFQDVIQKHPTHPKTPAAMFKQGLAFQALGDTQNAKIILRKVQETYPQSEEAGKAKAKLAELK</sequence>
<dbReference type="InterPro" id="IPR034706">
    <property type="entry name" value="CpoB"/>
</dbReference>
<organism evidence="6 7">
    <name type="scientific">Trichloromonas acetexigens</name>
    <dbReference type="NCBI Taxonomy" id="38815"/>
    <lineage>
        <taxon>Bacteria</taxon>
        <taxon>Pseudomonadati</taxon>
        <taxon>Thermodesulfobacteriota</taxon>
        <taxon>Desulfuromonadia</taxon>
        <taxon>Desulfuromonadales</taxon>
        <taxon>Trichloromonadaceae</taxon>
        <taxon>Trichloromonas</taxon>
    </lineage>
</organism>
<keyword evidence="7" id="KW-1185">Reference proteome</keyword>
<proteinExistence type="inferred from homology"/>
<reference evidence="6 7" key="1">
    <citation type="submission" date="2019-07" db="EMBL/GenBank/DDBJ databases">
        <title>Insights of Desulfuromonas acetexigens electromicrobiology.</title>
        <authorList>
            <person name="Katuri K."/>
            <person name="Sapireddy V."/>
            <person name="Shaw D.R."/>
            <person name="Saikaly P."/>
        </authorList>
    </citation>
    <scope>NUCLEOTIDE SEQUENCE [LARGE SCALE GENOMIC DNA]</scope>
    <source>
        <strain evidence="6 7">2873</strain>
    </source>
</reference>
<evidence type="ECO:0000313" key="6">
    <source>
        <dbReference type="EMBL" id="TRO80521.1"/>
    </source>
</evidence>
<dbReference type="GO" id="GO:0051301">
    <property type="term" value="P:cell division"/>
    <property type="evidence" value="ECO:0007669"/>
    <property type="project" value="InterPro"/>
</dbReference>
<feature type="repeat" description="TPR" evidence="2">
    <location>
        <begin position="183"/>
        <end position="216"/>
    </location>
</feature>
<evidence type="ECO:0000259" key="5">
    <source>
        <dbReference type="Pfam" id="PF13525"/>
    </source>
</evidence>
<dbReference type="Gene3D" id="1.25.40.10">
    <property type="entry name" value="Tetratricopeptide repeat domain"/>
    <property type="match status" value="1"/>
</dbReference>
<dbReference type="OrthoDB" id="13540at2"/>
<accession>A0A550JBG0</accession>
<dbReference type="Pfam" id="PF13525">
    <property type="entry name" value="YfiO"/>
    <property type="match status" value="1"/>
</dbReference>
<keyword evidence="2" id="KW-0802">TPR repeat</keyword>
<dbReference type="SUPFAM" id="SSF57997">
    <property type="entry name" value="Tropomyosin"/>
    <property type="match status" value="1"/>
</dbReference>
<dbReference type="EMBL" id="VJVV01000007">
    <property type="protein sequence ID" value="TRO80521.1"/>
    <property type="molecule type" value="Genomic_DNA"/>
</dbReference>
<name>A0A550JBG0_9BACT</name>
<dbReference type="InterPro" id="IPR039565">
    <property type="entry name" value="BamD-like"/>
</dbReference>
<feature type="domain" description="Outer membrane lipoprotein BamD-like" evidence="5">
    <location>
        <begin position="144"/>
        <end position="267"/>
    </location>
</feature>
<feature type="chain" id="PRO_5039918995" evidence="4">
    <location>
        <begin position="22"/>
        <end position="267"/>
    </location>
</feature>
<keyword evidence="3" id="KW-0175">Coiled coil</keyword>
<evidence type="ECO:0000313" key="7">
    <source>
        <dbReference type="Proteomes" id="UP000317155"/>
    </source>
</evidence>
<evidence type="ECO:0000256" key="4">
    <source>
        <dbReference type="SAM" id="SignalP"/>
    </source>
</evidence>
<evidence type="ECO:0000256" key="1">
    <source>
        <dbReference type="ARBA" id="ARBA00022729"/>
    </source>
</evidence>